<dbReference type="AlphaFoldDB" id="A0A975G5A8"/>
<dbReference type="SUPFAM" id="SSF56954">
    <property type="entry name" value="Outer membrane efflux proteins (OEP)"/>
    <property type="match status" value="1"/>
</dbReference>
<dbReference type="NCBIfam" id="TIGR01845">
    <property type="entry name" value="outer_NodT"/>
    <property type="match status" value="1"/>
</dbReference>
<evidence type="ECO:0000313" key="4">
    <source>
        <dbReference type="Proteomes" id="UP000676409"/>
    </source>
</evidence>
<reference evidence="3" key="1">
    <citation type="submission" date="2021-04" db="EMBL/GenBank/DDBJ databases">
        <title>The complete genome sequence of Caulobacter sp. S6.</title>
        <authorList>
            <person name="Tang Y."/>
            <person name="Ouyang W."/>
            <person name="Liu Q."/>
            <person name="Huang B."/>
            <person name="Guo Z."/>
            <person name="Lei P."/>
        </authorList>
    </citation>
    <scope>NUCLEOTIDE SEQUENCE</scope>
    <source>
        <strain evidence="3">S6</strain>
    </source>
</reference>
<keyword evidence="2" id="KW-0564">Palmitate</keyword>
<dbReference type="Pfam" id="PF02321">
    <property type="entry name" value="OEP"/>
    <property type="match status" value="2"/>
</dbReference>
<comment type="subcellular location">
    <subcellularLocation>
        <location evidence="2">Cell membrane</location>
        <topology evidence="2">Lipid-anchor</topology>
    </subcellularLocation>
</comment>
<dbReference type="KEGG" id="caul:KCG34_16235"/>
<dbReference type="InterPro" id="IPR010131">
    <property type="entry name" value="MdtP/NodT-like"/>
</dbReference>
<comment type="similarity">
    <text evidence="1 2">Belongs to the outer membrane factor (OMF) (TC 1.B.17) family.</text>
</comment>
<evidence type="ECO:0000256" key="2">
    <source>
        <dbReference type="RuleBase" id="RU362097"/>
    </source>
</evidence>
<protein>
    <submittedName>
        <fullName evidence="3">Efflux transporter outer membrane subunit</fullName>
    </submittedName>
</protein>
<dbReference type="Gene3D" id="1.20.1600.10">
    <property type="entry name" value="Outer membrane efflux proteins (OEP)"/>
    <property type="match status" value="1"/>
</dbReference>
<name>A0A975G5A8_9CAUL</name>
<dbReference type="Gene3D" id="2.20.200.10">
    <property type="entry name" value="Outer membrane efflux proteins (OEP)"/>
    <property type="match status" value="1"/>
</dbReference>
<dbReference type="Proteomes" id="UP000676409">
    <property type="component" value="Chromosome"/>
</dbReference>
<dbReference type="GO" id="GO:0005886">
    <property type="term" value="C:plasma membrane"/>
    <property type="evidence" value="ECO:0007669"/>
    <property type="project" value="UniProtKB-SubCell"/>
</dbReference>
<dbReference type="InterPro" id="IPR003423">
    <property type="entry name" value="OMP_efflux"/>
</dbReference>
<dbReference type="PANTHER" id="PTHR30203">
    <property type="entry name" value="OUTER MEMBRANE CATION EFFLUX PROTEIN"/>
    <property type="match status" value="1"/>
</dbReference>
<evidence type="ECO:0000313" key="3">
    <source>
        <dbReference type="EMBL" id="QUD90807.1"/>
    </source>
</evidence>
<keyword evidence="2" id="KW-0449">Lipoprotein</keyword>
<keyword evidence="4" id="KW-1185">Reference proteome</keyword>
<evidence type="ECO:0000256" key="1">
    <source>
        <dbReference type="ARBA" id="ARBA00007613"/>
    </source>
</evidence>
<sequence>MAAGAALSACAVGPDYHRPPVTTPPAFKETKGWTPAAPADGVDRGDWWTLFGDDQLNALEARVLVSNQNLKAAEAAYRQARALVAEDRASLFPAVDLTGSATRSQRGGTSTAIGPGGAVTTVRSPAASSYQASLGASWEPDIWGKIRRTVESAKGSAQASEADLANARLSAQSELAADYVQLRLADANKRLLTATVDGYAKSLQITQNQYKVGVAAKSDVLQARTQLVSTQAQLVDLDNQRAAAEHAIAVLIGEAPADFTLAPATDWTPKPPPTPESLPSTLLQRRPDVAAAERRAMAANAQIGVATAGFFPDITLSGSYGFGSSALKSLFNSSNAAWSYGGNLAQTVFDAGATLERVHGARAGYDQAVATYRQTVLSAFQQVEDGLAAARVLQDEAVYRQEASSSADQAEQILLNQYRAGQVAYTSVVVAQATALSARESLLQIQGQRITNSISLIAALGGGWDGKLK</sequence>
<keyword evidence="2" id="KW-0812">Transmembrane</keyword>
<gene>
    <name evidence="3" type="ORF">KCG34_16235</name>
</gene>
<organism evidence="3 4">
    <name type="scientific">Phenylobacterium montanum</name>
    <dbReference type="NCBI Taxonomy" id="2823693"/>
    <lineage>
        <taxon>Bacteria</taxon>
        <taxon>Pseudomonadati</taxon>
        <taxon>Pseudomonadota</taxon>
        <taxon>Alphaproteobacteria</taxon>
        <taxon>Caulobacterales</taxon>
        <taxon>Caulobacteraceae</taxon>
        <taxon>Phenylobacterium</taxon>
    </lineage>
</organism>
<dbReference type="PANTHER" id="PTHR30203:SF33">
    <property type="entry name" value="BLR4455 PROTEIN"/>
    <property type="match status" value="1"/>
</dbReference>
<keyword evidence="2" id="KW-0472">Membrane</keyword>
<accession>A0A975G5A8</accession>
<dbReference type="GO" id="GO:0015562">
    <property type="term" value="F:efflux transmembrane transporter activity"/>
    <property type="evidence" value="ECO:0007669"/>
    <property type="project" value="InterPro"/>
</dbReference>
<dbReference type="EMBL" id="CP073078">
    <property type="protein sequence ID" value="QUD90807.1"/>
    <property type="molecule type" value="Genomic_DNA"/>
</dbReference>
<keyword evidence="2" id="KW-1134">Transmembrane beta strand</keyword>
<proteinExistence type="inferred from homology"/>